<dbReference type="InterPro" id="IPR038062">
    <property type="entry name" value="ScdA-like_N_sf"/>
</dbReference>
<gene>
    <name evidence="2" type="ORF">SAMN05421804_11347</name>
</gene>
<accession>A0A1G8SR17</accession>
<dbReference type="Gene3D" id="1.10.3910.10">
    <property type="entry name" value="SP0561-like"/>
    <property type="match status" value="1"/>
</dbReference>
<evidence type="ECO:0000259" key="1">
    <source>
        <dbReference type="Pfam" id="PF08984"/>
    </source>
</evidence>
<dbReference type="InterPro" id="IPR015077">
    <property type="entry name" value="DUF1858"/>
</dbReference>
<evidence type="ECO:0000313" key="2">
    <source>
        <dbReference type="EMBL" id="SDJ31583.1"/>
    </source>
</evidence>
<dbReference type="RefSeq" id="WP_051651712.1">
    <property type="nucleotide sequence ID" value="NZ_DAMANS010000058.1"/>
</dbReference>
<dbReference type="Proteomes" id="UP000183255">
    <property type="component" value="Unassembled WGS sequence"/>
</dbReference>
<name>A0A1G8SR17_9CLOT</name>
<dbReference type="SUPFAM" id="SSF140683">
    <property type="entry name" value="SP0561-like"/>
    <property type="match status" value="1"/>
</dbReference>
<dbReference type="AlphaFoldDB" id="A0A1G8SR17"/>
<evidence type="ECO:0000313" key="3">
    <source>
        <dbReference type="Proteomes" id="UP000183255"/>
    </source>
</evidence>
<dbReference type="Pfam" id="PF08984">
    <property type="entry name" value="DUF1858"/>
    <property type="match status" value="1"/>
</dbReference>
<feature type="domain" description="DUF1858" evidence="1">
    <location>
        <begin position="3"/>
        <end position="61"/>
    </location>
</feature>
<sequence length="73" mass="8120">MTIQMQDTVEEIVKKCPEAAEVLKSLGFDQITNPIMLKTMGKIMTLPKVSKAKNVPLETIIDAFSKRGITILE</sequence>
<protein>
    <recommendedName>
        <fullName evidence="1">DUF1858 domain-containing protein</fullName>
    </recommendedName>
</protein>
<organism evidence="2 3">
    <name type="scientific">Proteiniclasticum ruminis</name>
    <dbReference type="NCBI Taxonomy" id="398199"/>
    <lineage>
        <taxon>Bacteria</taxon>
        <taxon>Bacillati</taxon>
        <taxon>Bacillota</taxon>
        <taxon>Clostridia</taxon>
        <taxon>Eubacteriales</taxon>
        <taxon>Clostridiaceae</taxon>
        <taxon>Proteiniclasticum</taxon>
    </lineage>
</organism>
<reference evidence="2 3" key="1">
    <citation type="submission" date="2016-10" db="EMBL/GenBank/DDBJ databases">
        <authorList>
            <person name="de Groot N.N."/>
        </authorList>
    </citation>
    <scope>NUCLEOTIDE SEQUENCE [LARGE SCALE GENOMIC DNA]</scope>
    <source>
        <strain evidence="2 3">CGMCC 1.5058</strain>
    </source>
</reference>
<proteinExistence type="predicted"/>
<dbReference type="EMBL" id="FNDZ01000013">
    <property type="protein sequence ID" value="SDJ31583.1"/>
    <property type="molecule type" value="Genomic_DNA"/>
</dbReference>